<protein>
    <submittedName>
        <fullName evidence="7">Protein yceg like</fullName>
    </submittedName>
</protein>
<accession>A0A0W8FM56</accession>
<sequence length="335" mass="38338">MISFAIILLFLVLLMNYSTSSIDKRNVNVIVDIPTGYSFFKVTEILNQAGLVKNRVFFYSLAIVKRAVRSIRAGEYEFNTSLTPAAMIDKLLHGEIKIHKVIIREDLSMREIAAVLDKEKLINKENFFEVATDEEFLKSLGIEADSVEGYLFPDTYFFDRSMSTRQIMKIMVSQFWKKVTPGMIKRAGEMKLDIHKFVTFASIIGKESGDDAEKPMISAVFHNRLRKRMRLQSDPTAVYDLDSFEGKVLRSHLRRKSPYNTYVIKGLPPGPIANPGVASLKAVLYPAPVNYLYFVSKKDGSHFFSASLAEHKRAINRYRYINNELIQQLKVQEPK</sequence>
<gene>
    <name evidence="7" type="ORF">ASZ90_008342</name>
</gene>
<proteinExistence type="inferred from homology"/>
<dbReference type="CDD" id="cd08010">
    <property type="entry name" value="MltG_like"/>
    <property type="match status" value="1"/>
</dbReference>
<dbReference type="PANTHER" id="PTHR30518:SF2">
    <property type="entry name" value="ENDOLYTIC MUREIN TRANSGLYCOSYLASE"/>
    <property type="match status" value="1"/>
</dbReference>
<evidence type="ECO:0000256" key="6">
    <source>
        <dbReference type="ARBA" id="ARBA00023316"/>
    </source>
</evidence>
<dbReference type="GO" id="GO:0071555">
    <property type="term" value="P:cell wall organization"/>
    <property type="evidence" value="ECO:0007669"/>
    <property type="project" value="UniProtKB-KW"/>
</dbReference>
<dbReference type="Gene3D" id="3.30.1490.480">
    <property type="entry name" value="Endolytic murein transglycosylase"/>
    <property type="match status" value="2"/>
</dbReference>
<keyword evidence="6" id="KW-0961">Cell wall biogenesis/degradation</keyword>
<name>A0A0W8FM56_9ZZZZ</name>
<evidence type="ECO:0000313" key="7">
    <source>
        <dbReference type="EMBL" id="KUG21892.1"/>
    </source>
</evidence>
<evidence type="ECO:0000256" key="5">
    <source>
        <dbReference type="ARBA" id="ARBA00023239"/>
    </source>
</evidence>
<dbReference type="GO" id="GO:0016829">
    <property type="term" value="F:lyase activity"/>
    <property type="evidence" value="ECO:0007669"/>
    <property type="project" value="UniProtKB-KW"/>
</dbReference>
<dbReference type="HAMAP" id="MF_02065">
    <property type="entry name" value="MltG"/>
    <property type="match status" value="1"/>
</dbReference>
<evidence type="ECO:0000256" key="3">
    <source>
        <dbReference type="ARBA" id="ARBA00022989"/>
    </source>
</evidence>
<dbReference type="Pfam" id="PF02618">
    <property type="entry name" value="YceG"/>
    <property type="match status" value="1"/>
</dbReference>
<keyword evidence="4" id="KW-0472">Membrane</keyword>
<keyword evidence="5" id="KW-0456">Lyase</keyword>
<evidence type="ECO:0000256" key="1">
    <source>
        <dbReference type="ARBA" id="ARBA00022475"/>
    </source>
</evidence>
<reference evidence="7" key="1">
    <citation type="journal article" date="2015" name="Proc. Natl. Acad. Sci. U.S.A.">
        <title>Networks of energetic and metabolic interactions define dynamics in microbial communities.</title>
        <authorList>
            <person name="Embree M."/>
            <person name="Liu J.K."/>
            <person name="Al-Bassam M.M."/>
            <person name="Zengler K."/>
        </authorList>
    </citation>
    <scope>NUCLEOTIDE SEQUENCE</scope>
</reference>
<keyword evidence="1" id="KW-1003">Cell membrane</keyword>
<comment type="caution">
    <text evidence="7">The sequence shown here is derived from an EMBL/GenBank/DDBJ whole genome shotgun (WGS) entry which is preliminary data.</text>
</comment>
<dbReference type="InterPro" id="IPR003770">
    <property type="entry name" value="MLTG-like"/>
</dbReference>
<dbReference type="NCBIfam" id="TIGR00247">
    <property type="entry name" value="endolytic transglycosylase MltG"/>
    <property type="match status" value="1"/>
</dbReference>
<evidence type="ECO:0000256" key="4">
    <source>
        <dbReference type="ARBA" id="ARBA00023136"/>
    </source>
</evidence>
<keyword evidence="3" id="KW-1133">Transmembrane helix</keyword>
<evidence type="ECO:0000256" key="2">
    <source>
        <dbReference type="ARBA" id="ARBA00022692"/>
    </source>
</evidence>
<dbReference type="Gene3D" id="3.30.160.60">
    <property type="entry name" value="Classic Zinc Finger"/>
    <property type="match status" value="1"/>
</dbReference>
<dbReference type="PANTHER" id="PTHR30518">
    <property type="entry name" value="ENDOLYTIC MUREIN TRANSGLYCOSYLASE"/>
    <property type="match status" value="1"/>
</dbReference>
<keyword evidence="2" id="KW-0812">Transmembrane</keyword>
<dbReference type="EMBL" id="LNQE01001012">
    <property type="protein sequence ID" value="KUG21892.1"/>
    <property type="molecule type" value="Genomic_DNA"/>
</dbReference>
<organism evidence="7">
    <name type="scientific">hydrocarbon metagenome</name>
    <dbReference type="NCBI Taxonomy" id="938273"/>
    <lineage>
        <taxon>unclassified sequences</taxon>
        <taxon>metagenomes</taxon>
        <taxon>ecological metagenomes</taxon>
    </lineage>
</organism>
<dbReference type="AlphaFoldDB" id="A0A0W8FM56"/>